<dbReference type="GO" id="GO:0030641">
    <property type="term" value="P:regulation of cellular pH"/>
    <property type="evidence" value="ECO:0007669"/>
    <property type="project" value="TreeGrafter"/>
</dbReference>
<evidence type="ECO:0000256" key="5">
    <source>
        <dbReference type="ARBA" id="ARBA00023136"/>
    </source>
</evidence>
<dbReference type="Pfam" id="PF05827">
    <property type="entry name" value="VAS1_LD"/>
    <property type="match status" value="1"/>
</dbReference>
<evidence type="ECO:0000256" key="6">
    <source>
        <dbReference type="SAM" id="Phobius"/>
    </source>
</evidence>
<dbReference type="InterPro" id="IPR008388">
    <property type="entry name" value="Ac45_acc_su"/>
</dbReference>
<evidence type="ECO:0008006" key="12">
    <source>
        <dbReference type="Google" id="ProtNLM"/>
    </source>
</evidence>
<organism evidence="10 11">
    <name type="scientific">Brassicogethes aeneus</name>
    <name type="common">Rape pollen beetle</name>
    <name type="synonym">Meligethes aeneus</name>
    <dbReference type="NCBI Taxonomy" id="1431903"/>
    <lineage>
        <taxon>Eukaryota</taxon>
        <taxon>Metazoa</taxon>
        <taxon>Ecdysozoa</taxon>
        <taxon>Arthropoda</taxon>
        <taxon>Hexapoda</taxon>
        <taxon>Insecta</taxon>
        <taxon>Pterygota</taxon>
        <taxon>Neoptera</taxon>
        <taxon>Endopterygota</taxon>
        <taxon>Coleoptera</taxon>
        <taxon>Polyphaga</taxon>
        <taxon>Cucujiformia</taxon>
        <taxon>Nitidulidae</taxon>
        <taxon>Meligethinae</taxon>
        <taxon>Brassicogethes</taxon>
    </lineage>
</organism>
<feature type="chain" id="PRO_5040513154" description="V-type proton ATPase subunit S1" evidence="7">
    <location>
        <begin position="19"/>
        <end position="343"/>
    </location>
</feature>
<dbReference type="GO" id="GO:0033176">
    <property type="term" value="C:proton-transporting V-type ATPase complex"/>
    <property type="evidence" value="ECO:0007669"/>
    <property type="project" value="TreeGrafter"/>
</dbReference>
<sequence length="343" mass="38786">MLGYFLIPFLLCLSLANAAVLIWSNKDIKLSPLKQFDDEDLNNLKVSLNNPRVFLFKSPTSEISLEFKKIISGYKSAYNPNGNINAEQAIELSDIFDSDFKIIKQTINTKDFLAVLYIPNTRFKREVEGSSSTTSTTVETIEFKKPEGPVIYVGQNKDKLYTLMYSSKPLLLRVKDEKIYLGTTPQDMITVDKRLNVNVVLENGDKVSLRFSFITVYGYWSMTSVKITDTMNNMNFNLNITSDVTASVHFSYHCSGQTVFADKANDVELYLYDMQIQIDSENGKFSDADDCVPFTSAPIWSGLFVTFLLGFVLMIALVAILDIKTMDKFDNAKTKNLSITIFD</sequence>
<feature type="domain" description="V-type proton ATPase subunit S1 luminal" evidence="8">
    <location>
        <begin position="206"/>
        <end position="278"/>
    </location>
</feature>
<dbReference type="AlphaFoldDB" id="A0A9P0B4J3"/>
<keyword evidence="11" id="KW-1185">Reference proteome</keyword>
<feature type="domain" description="V-type proton ATPase subunit S1/VOA1 transmembrane" evidence="9">
    <location>
        <begin position="293"/>
        <end position="331"/>
    </location>
</feature>
<protein>
    <recommendedName>
        <fullName evidence="12">V-type proton ATPase subunit S1</fullName>
    </recommendedName>
</protein>
<proteinExistence type="inferred from homology"/>
<evidence type="ECO:0000256" key="2">
    <source>
        <dbReference type="ARBA" id="ARBA00009037"/>
    </source>
</evidence>
<dbReference type="OrthoDB" id="9985059at2759"/>
<evidence type="ECO:0000259" key="9">
    <source>
        <dbReference type="Pfam" id="PF20520"/>
    </source>
</evidence>
<dbReference type="InterPro" id="IPR046755">
    <property type="entry name" value="VAS1_LD"/>
</dbReference>
<dbReference type="PANTHER" id="PTHR12471">
    <property type="entry name" value="VACUOLAR ATP SYNTHASE SUBUNIT S1"/>
    <property type="match status" value="1"/>
</dbReference>
<evidence type="ECO:0000256" key="1">
    <source>
        <dbReference type="ARBA" id="ARBA00004167"/>
    </source>
</evidence>
<dbReference type="EMBL" id="OV121135">
    <property type="protein sequence ID" value="CAH0555315.1"/>
    <property type="molecule type" value="Genomic_DNA"/>
</dbReference>
<dbReference type="Pfam" id="PF20520">
    <property type="entry name" value="Ac45-VOA1_TM"/>
    <property type="match status" value="1"/>
</dbReference>
<dbReference type="GO" id="GO:0001671">
    <property type="term" value="F:ATPase activator activity"/>
    <property type="evidence" value="ECO:0007669"/>
    <property type="project" value="TreeGrafter"/>
</dbReference>
<evidence type="ECO:0000256" key="4">
    <source>
        <dbReference type="ARBA" id="ARBA00022989"/>
    </source>
</evidence>
<dbReference type="InterPro" id="IPR046756">
    <property type="entry name" value="VAS1/VOA1_TM"/>
</dbReference>
<accession>A0A9P0B4J3</accession>
<keyword evidence="7" id="KW-0732">Signal</keyword>
<gene>
    <name evidence="10" type="ORF">MELIAE_LOCUS6717</name>
</gene>
<dbReference type="Proteomes" id="UP001154078">
    <property type="component" value="Chromosome 4"/>
</dbReference>
<dbReference type="Gene3D" id="2.40.160.110">
    <property type="match status" value="1"/>
</dbReference>
<evidence type="ECO:0000259" key="8">
    <source>
        <dbReference type="Pfam" id="PF05827"/>
    </source>
</evidence>
<keyword evidence="4 6" id="KW-1133">Transmembrane helix</keyword>
<evidence type="ECO:0000313" key="11">
    <source>
        <dbReference type="Proteomes" id="UP001154078"/>
    </source>
</evidence>
<dbReference type="PANTHER" id="PTHR12471:SF4">
    <property type="entry name" value="AGAP001624-PA"/>
    <property type="match status" value="1"/>
</dbReference>
<keyword evidence="5 6" id="KW-0472">Membrane</keyword>
<evidence type="ECO:0000313" key="10">
    <source>
        <dbReference type="EMBL" id="CAH0555315.1"/>
    </source>
</evidence>
<feature type="transmembrane region" description="Helical" evidence="6">
    <location>
        <begin position="299"/>
        <end position="321"/>
    </location>
</feature>
<reference evidence="10" key="1">
    <citation type="submission" date="2021-12" db="EMBL/GenBank/DDBJ databases">
        <authorList>
            <person name="King R."/>
        </authorList>
    </citation>
    <scope>NUCLEOTIDE SEQUENCE</scope>
</reference>
<evidence type="ECO:0000256" key="7">
    <source>
        <dbReference type="SAM" id="SignalP"/>
    </source>
</evidence>
<comment type="subcellular location">
    <subcellularLocation>
        <location evidence="1">Membrane</location>
        <topology evidence="1">Single-pass membrane protein</topology>
    </subcellularLocation>
</comment>
<comment type="similarity">
    <text evidence="2">Belongs to the vacuolar ATPase subunit S1 family.</text>
</comment>
<keyword evidence="3 6" id="KW-0812">Transmembrane</keyword>
<evidence type="ECO:0000256" key="3">
    <source>
        <dbReference type="ARBA" id="ARBA00022692"/>
    </source>
</evidence>
<feature type="signal peptide" evidence="7">
    <location>
        <begin position="1"/>
        <end position="18"/>
    </location>
</feature>
<name>A0A9P0B4J3_BRAAE</name>